<name>A0A1H9TXX3_9PSED</name>
<dbReference type="AlphaFoldDB" id="A0A1H9TXX3"/>
<gene>
    <name evidence="1" type="ORF">SAMN05216230_11712</name>
</gene>
<evidence type="ECO:0000313" key="2">
    <source>
        <dbReference type="Proteomes" id="UP000199221"/>
    </source>
</evidence>
<proteinExistence type="predicted"/>
<reference evidence="1 2" key="1">
    <citation type="submission" date="2016-10" db="EMBL/GenBank/DDBJ databases">
        <authorList>
            <person name="de Groot N.N."/>
        </authorList>
    </citation>
    <scope>NUCLEOTIDE SEQUENCE [LARGE SCALE GENOMIC DNA]</scope>
    <source>
        <strain evidence="1 2">LMG 27941</strain>
    </source>
</reference>
<sequence length="83" mass="8645">MQLREAQGPPRLLLEKQITPIPYPVAALGDLLGPAVTRMADVIGVPCTMAAQSVLATAALAGQAHANVTSTAESIRCRCNCCQ</sequence>
<evidence type="ECO:0000313" key="1">
    <source>
        <dbReference type="EMBL" id="SES01848.1"/>
    </source>
</evidence>
<protein>
    <submittedName>
        <fullName evidence="1">Uncharacterized protein</fullName>
    </submittedName>
</protein>
<dbReference type="RefSeq" id="WP_425311900.1">
    <property type="nucleotide sequence ID" value="NZ_FOEQ01000017.1"/>
</dbReference>
<dbReference type="EMBL" id="FOEQ01000017">
    <property type="protein sequence ID" value="SES01848.1"/>
    <property type="molecule type" value="Genomic_DNA"/>
</dbReference>
<dbReference type="Proteomes" id="UP000199221">
    <property type="component" value="Unassembled WGS sequence"/>
</dbReference>
<organism evidence="1 2">
    <name type="scientific">Pseudomonas soli</name>
    <dbReference type="NCBI Taxonomy" id="1306993"/>
    <lineage>
        <taxon>Bacteria</taxon>
        <taxon>Pseudomonadati</taxon>
        <taxon>Pseudomonadota</taxon>
        <taxon>Gammaproteobacteria</taxon>
        <taxon>Pseudomonadales</taxon>
        <taxon>Pseudomonadaceae</taxon>
        <taxon>Pseudomonas</taxon>
    </lineage>
</organism>
<accession>A0A1H9TXX3</accession>